<accession>U2LCE5</accession>
<dbReference type="Pfam" id="PF11888">
    <property type="entry name" value="DUF3408"/>
    <property type="match status" value="1"/>
</dbReference>
<organism evidence="1 2">
    <name type="scientific">Hoylesella pleuritidis F0068</name>
    <dbReference type="NCBI Taxonomy" id="1081904"/>
    <lineage>
        <taxon>Bacteria</taxon>
        <taxon>Pseudomonadati</taxon>
        <taxon>Bacteroidota</taxon>
        <taxon>Bacteroidia</taxon>
        <taxon>Bacteroidales</taxon>
        <taxon>Prevotellaceae</taxon>
        <taxon>Hoylesella</taxon>
    </lineage>
</organism>
<sequence length="140" mass="16191">MSSLKEQRDKIFQEKLQELGDMGTKERTLEDAPFYDKPVTSLSLPQEKKEEEIISESTSTISFSQYADLYLTVNSSKGAKSGFTIRTEVLQTLRHVLSDLRSDTTLSSYIERIIVEHLRTHQQLLNKEIVKRKKEQTIQL</sequence>
<proteinExistence type="predicted"/>
<dbReference type="EMBL" id="AWET01000022">
    <property type="protein sequence ID" value="ERK02163.1"/>
    <property type="molecule type" value="Genomic_DNA"/>
</dbReference>
<gene>
    <name evidence="1" type="ORF">HMPREF1218_2203</name>
</gene>
<comment type="caution">
    <text evidence="1">The sequence shown here is derived from an EMBL/GenBank/DDBJ whole genome shotgun (WGS) entry which is preliminary data.</text>
</comment>
<evidence type="ECO:0000313" key="2">
    <source>
        <dbReference type="Proteomes" id="UP000016600"/>
    </source>
</evidence>
<protein>
    <submittedName>
        <fullName evidence="1">Conjugative transposon protein, TraC family</fullName>
    </submittedName>
</protein>
<dbReference type="PATRIC" id="fig|1081904.3.peg.1083"/>
<evidence type="ECO:0000313" key="1">
    <source>
        <dbReference type="EMBL" id="ERK02163.1"/>
    </source>
</evidence>
<dbReference type="AlphaFoldDB" id="U2LCE5"/>
<dbReference type="RefSeq" id="WP_021583753.1">
    <property type="nucleotide sequence ID" value="NZ_AWET01000022.1"/>
</dbReference>
<reference evidence="1 2" key="1">
    <citation type="submission" date="2013-08" db="EMBL/GenBank/DDBJ databases">
        <authorList>
            <person name="Durkin A.S."/>
            <person name="Haft D.R."/>
            <person name="McCorrison J."/>
            <person name="Torralba M."/>
            <person name="Gillis M."/>
            <person name="Haft D.H."/>
            <person name="Methe B."/>
            <person name="Sutton G."/>
            <person name="Nelson K.E."/>
        </authorList>
    </citation>
    <scope>NUCLEOTIDE SEQUENCE [LARGE SCALE GENOMIC DNA]</scope>
    <source>
        <strain evidence="1 2">F0068</strain>
    </source>
</reference>
<dbReference type="InterPro" id="IPR021823">
    <property type="entry name" value="DUF3408"/>
</dbReference>
<keyword evidence="2" id="KW-1185">Reference proteome</keyword>
<name>U2LCE5_9BACT</name>
<dbReference type="Proteomes" id="UP000016600">
    <property type="component" value="Unassembled WGS sequence"/>
</dbReference>